<keyword evidence="1" id="KW-0812">Transmembrane</keyword>
<gene>
    <name evidence="2" type="ORF">COEU31_07380</name>
</gene>
<sequence length="183" mass="19710">MNNIETLHTIYIATMTAGIIMLVITIVFFFLFDIRHVIGKLFGFSERKEIKKLSENTAFTSQLNKKYNQKMKGKVFTDSGNLKKNQTPAELMGLTSSPGPAVGIEQGINYAAASQVGDDSLATAVLGQEAGANETAPLTNDQTTVLSDRGAVARAKAAGAADLQFTITRQILLTHTDETIEIG</sequence>
<dbReference type="AlphaFoldDB" id="A0AAI9NXL7"/>
<keyword evidence="1" id="KW-0472">Membrane</keyword>
<evidence type="ECO:0000313" key="2">
    <source>
        <dbReference type="EMBL" id="GFO93692.1"/>
    </source>
</evidence>
<dbReference type="EMBL" id="BLYL01000003">
    <property type="protein sequence ID" value="GFO93692.1"/>
    <property type="molecule type" value="Genomic_DNA"/>
</dbReference>
<feature type="transmembrane region" description="Helical" evidence="1">
    <location>
        <begin position="12"/>
        <end position="32"/>
    </location>
</feature>
<accession>A0AAI9NXL7</accession>
<name>A0AAI9NXL7_9FIRM</name>
<reference evidence="2" key="1">
    <citation type="submission" date="2020-06" db="EMBL/GenBank/DDBJ databases">
        <title>Characterization of fructooligosaccharide metabolism and fructooligosaccharide-degrading enzymes in human commensal butyrate producers.</title>
        <authorList>
            <person name="Tanno H."/>
            <person name="Fujii T."/>
            <person name="Hirano K."/>
            <person name="Maeno S."/>
            <person name="Tonozuka T."/>
            <person name="Sakamoto M."/>
            <person name="Ohkuma M."/>
            <person name="Tochio T."/>
            <person name="Endo A."/>
        </authorList>
    </citation>
    <scope>NUCLEOTIDE SEQUENCE</scope>
    <source>
        <strain evidence="2">JCM 31265</strain>
    </source>
</reference>
<evidence type="ECO:0000313" key="3">
    <source>
        <dbReference type="Proteomes" id="UP000660047"/>
    </source>
</evidence>
<organism evidence="2 3">
    <name type="scientific">Coprococcus eutactus</name>
    <dbReference type="NCBI Taxonomy" id="33043"/>
    <lineage>
        <taxon>Bacteria</taxon>
        <taxon>Bacillati</taxon>
        <taxon>Bacillota</taxon>
        <taxon>Clostridia</taxon>
        <taxon>Lachnospirales</taxon>
        <taxon>Lachnospiraceae</taxon>
        <taxon>Coprococcus</taxon>
    </lineage>
</organism>
<proteinExistence type="predicted"/>
<dbReference type="Proteomes" id="UP000660047">
    <property type="component" value="Unassembled WGS sequence"/>
</dbReference>
<comment type="caution">
    <text evidence="2">The sequence shown here is derived from an EMBL/GenBank/DDBJ whole genome shotgun (WGS) entry which is preliminary data.</text>
</comment>
<protein>
    <submittedName>
        <fullName evidence="2">Uncharacterized protein</fullName>
    </submittedName>
</protein>
<dbReference type="RefSeq" id="WP_055223352.1">
    <property type="nucleotide sequence ID" value="NZ_BLYL01000003.1"/>
</dbReference>
<evidence type="ECO:0000256" key="1">
    <source>
        <dbReference type="SAM" id="Phobius"/>
    </source>
</evidence>
<keyword evidence="1" id="KW-1133">Transmembrane helix</keyword>